<proteinExistence type="predicted"/>
<evidence type="ECO:0000256" key="5">
    <source>
        <dbReference type="SAM" id="Phobius"/>
    </source>
</evidence>
<name>A0A8B6D574_MYTGA</name>
<dbReference type="OrthoDB" id="6100430at2759"/>
<evidence type="ECO:0000256" key="1">
    <source>
        <dbReference type="ARBA" id="ARBA00004141"/>
    </source>
</evidence>
<evidence type="ECO:0000313" key="8">
    <source>
        <dbReference type="Proteomes" id="UP000596742"/>
    </source>
</evidence>
<evidence type="ECO:0000259" key="6">
    <source>
        <dbReference type="PROSITE" id="PS50850"/>
    </source>
</evidence>
<feature type="transmembrane region" description="Helical" evidence="5">
    <location>
        <begin position="23"/>
        <end position="47"/>
    </location>
</feature>
<dbReference type="AlphaFoldDB" id="A0A8B6D574"/>
<evidence type="ECO:0000256" key="4">
    <source>
        <dbReference type="ARBA" id="ARBA00023136"/>
    </source>
</evidence>
<evidence type="ECO:0000313" key="7">
    <source>
        <dbReference type="EMBL" id="VDI14830.1"/>
    </source>
</evidence>
<keyword evidence="4 5" id="KW-0472">Membrane</keyword>
<dbReference type="GO" id="GO:0022857">
    <property type="term" value="F:transmembrane transporter activity"/>
    <property type="evidence" value="ECO:0007669"/>
    <property type="project" value="InterPro"/>
</dbReference>
<keyword evidence="8" id="KW-1185">Reference proteome</keyword>
<feature type="transmembrane region" description="Helical" evidence="5">
    <location>
        <begin position="435"/>
        <end position="460"/>
    </location>
</feature>
<keyword evidence="3 5" id="KW-1133">Transmembrane helix</keyword>
<feature type="transmembrane region" description="Helical" evidence="5">
    <location>
        <begin position="407"/>
        <end position="429"/>
    </location>
</feature>
<dbReference type="SUPFAM" id="SSF103473">
    <property type="entry name" value="MFS general substrate transporter"/>
    <property type="match status" value="1"/>
</dbReference>
<organism evidence="7 8">
    <name type="scientific">Mytilus galloprovincialis</name>
    <name type="common">Mediterranean mussel</name>
    <dbReference type="NCBI Taxonomy" id="29158"/>
    <lineage>
        <taxon>Eukaryota</taxon>
        <taxon>Metazoa</taxon>
        <taxon>Spiralia</taxon>
        <taxon>Lophotrochozoa</taxon>
        <taxon>Mollusca</taxon>
        <taxon>Bivalvia</taxon>
        <taxon>Autobranchia</taxon>
        <taxon>Pteriomorphia</taxon>
        <taxon>Mytilida</taxon>
        <taxon>Mytiloidea</taxon>
        <taxon>Mytilidae</taxon>
        <taxon>Mytilinae</taxon>
        <taxon>Mytilus</taxon>
    </lineage>
</organism>
<evidence type="ECO:0000256" key="3">
    <source>
        <dbReference type="ARBA" id="ARBA00022989"/>
    </source>
</evidence>
<dbReference type="InterPro" id="IPR020846">
    <property type="entry name" value="MFS_dom"/>
</dbReference>
<keyword evidence="2 5" id="KW-0812">Transmembrane</keyword>
<reference evidence="7" key="1">
    <citation type="submission" date="2018-11" db="EMBL/GenBank/DDBJ databases">
        <authorList>
            <person name="Alioto T."/>
            <person name="Alioto T."/>
        </authorList>
    </citation>
    <scope>NUCLEOTIDE SEQUENCE</scope>
</reference>
<gene>
    <name evidence="7" type="ORF">MGAL_10B008495</name>
</gene>
<dbReference type="Gene3D" id="1.20.1250.20">
    <property type="entry name" value="MFS general substrate transporter like domains"/>
    <property type="match status" value="1"/>
</dbReference>
<dbReference type="Pfam" id="PF00083">
    <property type="entry name" value="Sugar_tr"/>
    <property type="match status" value="1"/>
</dbReference>
<comment type="caution">
    <text evidence="7">The sequence shown here is derived from an EMBL/GenBank/DDBJ whole genome shotgun (WGS) entry which is preliminary data.</text>
</comment>
<dbReference type="EMBL" id="UYJE01002913">
    <property type="protein sequence ID" value="VDI14830.1"/>
    <property type="molecule type" value="Genomic_DNA"/>
</dbReference>
<dbReference type="PROSITE" id="PS50850">
    <property type="entry name" value="MFS"/>
    <property type="match status" value="1"/>
</dbReference>
<accession>A0A8B6D574</accession>
<feature type="transmembrane region" description="Helical" evidence="5">
    <location>
        <begin position="345"/>
        <end position="366"/>
    </location>
</feature>
<comment type="subcellular location">
    <subcellularLocation>
        <location evidence="1">Membrane</location>
        <topology evidence="1">Multi-pass membrane protein</topology>
    </subcellularLocation>
</comment>
<dbReference type="InterPro" id="IPR005828">
    <property type="entry name" value="MFS_sugar_transport-like"/>
</dbReference>
<feature type="transmembrane region" description="Helical" evidence="5">
    <location>
        <begin position="163"/>
        <end position="184"/>
    </location>
</feature>
<feature type="transmembrane region" description="Helical" evidence="5">
    <location>
        <begin position="498"/>
        <end position="520"/>
    </location>
</feature>
<dbReference type="InterPro" id="IPR036259">
    <property type="entry name" value="MFS_trans_sf"/>
</dbReference>
<dbReference type="PANTHER" id="PTHR24064">
    <property type="entry name" value="SOLUTE CARRIER FAMILY 22 MEMBER"/>
    <property type="match status" value="1"/>
</dbReference>
<dbReference type="Proteomes" id="UP000596742">
    <property type="component" value="Unassembled WGS sequence"/>
</dbReference>
<protein>
    <submittedName>
        <fullName evidence="7">MFS transporter, OCT family, solute carrier family 22 (Organic cation transporter), member 4/5</fullName>
    </submittedName>
</protein>
<sequence length="551" mass="62004">MDPGVQVDKILYALGSSGKYQRIQLALCFLFTLENSFHLIAAVYIGYRPSYQCQDINTTAYLQRHDHNNITDINVQYDKCKINIFVNSSDSEYQYTEGCLNGYSYDIPEDRSTVTEWNLVCSGAERSELAKTMIMLGQAVGAVIFSPIADRFGRKTGSVISRILYFLTALATVFTPNIEVFLLFRFLQGTFQGGSVMTNTIMYIEIMPKELRHRSEGLMLTAWTTGLVLTTMIGYLCRNMSWRYMQLILSLLTCHTLFDWLFLDESLRWLVANGKRDQTEKVLKKACRMNNVSYESVTENVLLSKEINIIALEETHELNPGKENGLKKEKVERYTVFTLLKHKRILLGSVVLWIAWITNTLTYYGLMLTTSKLSGDRFLNNVIASLAEYPAVILQQSLINRIGRKSTLVIFHGIAGVSLVLATVCTTYGSHYSWLPILGTVFSFVGRFAITGSFSTVFLYTPELYPTNLRNVGLGMASTVARAGSMMSPFAITLAEYISWGPAAVFATMNVIVTISLLTLPETMGRELPTTITELKDWYKDKGGHGTKAKH</sequence>
<feature type="transmembrane region" description="Helical" evidence="5">
    <location>
        <begin position="218"/>
        <end position="236"/>
    </location>
</feature>
<evidence type="ECO:0000256" key="2">
    <source>
        <dbReference type="ARBA" id="ARBA00022692"/>
    </source>
</evidence>
<feature type="domain" description="Major facilitator superfamily (MFS) profile" evidence="6">
    <location>
        <begin position="82"/>
        <end position="528"/>
    </location>
</feature>
<dbReference type="GO" id="GO:0016020">
    <property type="term" value="C:membrane"/>
    <property type="evidence" value="ECO:0007669"/>
    <property type="project" value="UniProtKB-SubCell"/>
</dbReference>